<evidence type="ECO:0000313" key="3">
    <source>
        <dbReference type="Proteomes" id="UP001642409"/>
    </source>
</evidence>
<organism evidence="1">
    <name type="scientific">Hexamita inflata</name>
    <dbReference type="NCBI Taxonomy" id="28002"/>
    <lineage>
        <taxon>Eukaryota</taxon>
        <taxon>Metamonada</taxon>
        <taxon>Diplomonadida</taxon>
        <taxon>Hexamitidae</taxon>
        <taxon>Hexamitinae</taxon>
        <taxon>Hexamita</taxon>
    </lineage>
</organism>
<sequence length="107" mass="12379">MLLRNPILQLQHIEHRFIQMQFINNIFEQSLTQKQLASTKSEIIYEAISTYEIESTETQFQFNLADRCSCSDIDSELSESDSLFDLSSSLELVSQYTTLTTCIQTNQ</sequence>
<reference evidence="2 3" key="2">
    <citation type="submission" date="2024-07" db="EMBL/GenBank/DDBJ databases">
        <authorList>
            <person name="Akdeniz Z."/>
        </authorList>
    </citation>
    <scope>NUCLEOTIDE SEQUENCE [LARGE SCALE GENOMIC DNA]</scope>
</reference>
<evidence type="ECO:0000313" key="1">
    <source>
        <dbReference type="EMBL" id="CAI9963767.1"/>
    </source>
</evidence>
<name>A0AA86QZX7_9EUKA</name>
<reference evidence="1" key="1">
    <citation type="submission" date="2023-06" db="EMBL/GenBank/DDBJ databases">
        <authorList>
            <person name="Kurt Z."/>
        </authorList>
    </citation>
    <scope>NUCLEOTIDE SEQUENCE</scope>
</reference>
<comment type="caution">
    <text evidence="1">The sequence shown here is derived from an EMBL/GenBank/DDBJ whole genome shotgun (WGS) entry which is preliminary data.</text>
</comment>
<dbReference type="EMBL" id="CATOUU010000970">
    <property type="protein sequence ID" value="CAI9963767.1"/>
    <property type="molecule type" value="Genomic_DNA"/>
</dbReference>
<proteinExistence type="predicted"/>
<dbReference type="Proteomes" id="UP001642409">
    <property type="component" value="Unassembled WGS sequence"/>
</dbReference>
<keyword evidence="3" id="KW-1185">Reference proteome</keyword>
<accession>A0AA86QZX7</accession>
<dbReference type="AlphaFoldDB" id="A0AA86QZX7"/>
<dbReference type="EMBL" id="CAXDID020000162">
    <property type="protein sequence ID" value="CAL6044983.1"/>
    <property type="molecule type" value="Genomic_DNA"/>
</dbReference>
<protein>
    <submittedName>
        <fullName evidence="2">Hypothetical_protein</fullName>
    </submittedName>
</protein>
<evidence type="ECO:0000313" key="2">
    <source>
        <dbReference type="EMBL" id="CAL6044983.1"/>
    </source>
</evidence>
<gene>
    <name evidence="2" type="ORF">HINF_LOCUS40819</name>
    <name evidence="1" type="ORF">HINF_LOCUS51412</name>
</gene>